<proteinExistence type="predicted"/>
<gene>
    <name evidence="2" type="ORF">DA73_0239890</name>
    <name evidence="1" type="ORF">DA73_0400030100</name>
</gene>
<keyword evidence="3" id="KW-1185">Reference proteome</keyword>
<sequence>MSIVLTFTSNTVVFRQDPRKPSQDTEHASVNVDETNIEFSSIEITDFQGIPFAKHLNLKVHIDGDGIVSNQGNQINTWFISVNDVSQIKCDS</sequence>
<organism evidence="2">
    <name type="scientific">Tolypothrix bouteillei VB521301</name>
    <dbReference type="NCBI Taxonomy" id="1479485"/>
    <lineage>
        <taxon>Bacteria</taxon>
        <taxon>Bacillati</taxon>
        <taxon>Cyanobacteriota</taxon>
        <taxon>Cyanophyceae</taxon>
        <taxon>Nostocales</taxon>
        <taxon>Tolypothrichaceae</taxon>
        <taxon>Tolypothrix</taxon>
    </lineage>
</organism>
<accession>A0A0C1R4M2</accession>
<protein>
    <submittedName>
        <fullName evidence="2">Uncharacterized protein</fullName>
    </submittedName>
</protein>
<dbReference type="Proteomes" id="UP000029738">
    <property type="component" value="Unassembled WGS sequence"/>
</dbReference>
<name>A0A0C1R4M2_9CYAN</name>
<dbReference type="AlphaFoldDB" id="A0A0C1R4M2"/>
<comment type="caution">
    <text evidence="2">The sequence shown here is derived from an EMBL/GenBank/DDBJ whole genome shotgun (WGS) entry which is preliminary data.</text>
</comment>
<reference evidence="2" key="1">
    <citation type="journal article" date="2015" name="Genome Announc.">
        <title>Draft Genome Sequence of Tolypothrix boutellei Strain VB521301.</title>
        <authorList>
            <person name="Chandrababunaidu M.M."/>
            <person name="Singh D."/>
            <person name="Sen D."/>
            <person name="Bhan S."/>
            <person name="Das S."/>
            <person name="Gupta A."/>
            <person name="Adhikary S.P."/>
            <person name="Tripathy S."/>
        </authorList>
    </citation>
    <scope>NUCLEOTIDE SEQUENCE</scope>
    <source>
        <strain evidence="2">VB521301</strain>
    </source>
</reference>
<dbReference type="EMBL" id="JHEG04000001">
    <property type="protein sequence ID" value="KAF3889262.1"/>
    <property type="molecule type" value="Genomic_DNA"/>
</dbReference>
<reference evidence="1" key="2">
    <citation type="submission" date="2019-11" db="EMBL/GenBank/DDBJ databases">
        <title>Improved Assembly of Tolypothrix boutellei genome.</title>
        <authorList>
            <person name="Sarangi A.N."/>
            <person name="Mukherjee M."/>
            <person name="Ghosh S."/>
            <person name="Singh D."/>
            <person name="Das A."/>
            <person name="Kant S."/>
            <person name="Prusty A."/>
            <person name="Tripathy S."/>
        </authorList>
    </citation>
    <scope>NUCLEOTIDE SEQUENCE</scope>
    <source>
        <strain evidence="1">VB521301</strain>
    </source>
</reference>
<evidence type="ECO:0000313" key="3">
    <source>
        <dbReference type="Proteomes" id="UP000029738"/>
    </source>
</evidence>
<evidence type="ECO:0000313" key="1">
    <source>
        <dbReference type="EMBL" id="KAF3889262.1"/>
    </source>
</evidence>
<evidence type="ECO:0000313" key="2">
    <source>
        <dbReference type="EMBL" id="KIE07285.1"/>
    </source>
</evidence>
<dbReference type="RefSeq" id="WP_038072865.1">
    <property type="nucleotide sequence ID" value="NZ_JHEG04000001.1"/>
</dbReference>
<dbReference type="EMBL" id="JHEG02000059">
    <property type="protein sequence ID" value="KIE07285.1"/>
    <property type="molecule type" value="Genomic_DNA"/>
</dbReference>